<gene>
    <name evidence="14" type="ORF">BS47DRAFT_1340718</name>
</gene>
<evidence type="ECO:0000256" key="8">
    <source>
        <dbReference type="ARBA" id="ARBA00023136"/>
    </source>
</evidence>
<dbReference type="EC" id="2.4.1.16" evidence="2"/>
<comment type="catalytic activity">
    <reaction evidence="10">
        <text>[(1-&gt;4)-N-acetyl-beta-D-glucosaminyl](n) + UDP-N-acetyl-alpha-D-glucosamine = [(1-&gt;4)-N-acetyl-beta-D-glucosaminyl](n+1) + UDP + H(+)</text>
        <dbReference type="Rhea" id="RHEA:16637"/>
        <dbReference type="Rhea" id="RHEA-COMP:9593"/>
        <dbReference type="Rhea" id="RHEA-COMP:9595"/>
        <dbReference type="ChEBI" id="CHEBI:15378"/>
        <dbReference type="ChEBI" id="CHEBI:17029"/>
        <dbReference type="ChEBI" id="CHEBI:57705"/>
        <dbReference type="ChEBI" id="CHEBI:58223"/>
        <dbReference type="EC" id="2.4.1.16"/>
    </reaction>
</comment>
<evidence type="ECO:0000256" key="11">
    <source>
        <dbReference type="SAM" id="MobiDB-lite"/>
    </source>
</evidence>
<dbReference type="Proteomes" id="UP000886523">
    <property type="component" value="Unassembled WGS sequence"/>
</dbReference>
<accession>A0A9P6B2M2</accession>
<keyword evidence="15" id="KW-1185">Reference proteome</keyword>
<reference evidence="14" key="1">
    <citation type="journal article" date="2020" name="Nat. Commun.">
        <title>Large-scale genome sequencing of mycorrhizal fungi provides insights into the early evolution of symbiotic traits.</title>
        <authorList>
            <person name="Miyauchi S."/>
            <person name="Kiss E."/>
            <person name="Kuo A."/>
            <person name="Drula E."/>
            <person name="Kohler A."/>
            <person name="Sanchez-Garcia M."/>
            <person name="Morin E."/>
            <person name="Andreopoulos B."/>
            <person name="Barry K.W."/>
            <person name="Bonito G."/>
            <person name="Buee M."/>
            <person name="Carver A."/>
            <person name="Chen C."/>
            <person name="Cichocki N."/>
            <person name="Clum A."/>
            <person name="Culley D."/>
            <person name="Crous P.W."/>
            <person name="Fauchery L."/>
            <person name="Girlanda M."/>
            <person name="Hayes R.D."/>
            <person name="Keri Z."/>
            <person name="LaButti K."/>
            <person name="Lipzen A."/>
            <person name="Lombard V."/>
            <person name="Magnuson J."/>
            <person name="Maillard F."/>
            <person name="Murat C."/>
            <person name="Nolan M."/>
            <person name="Ohm R.A."/>
            <person name="Pangilinan J."/>
            <person name="Pereira M.F."/>
            <person name="Perotto S."/>
            <person name="Peter M."/>
            <person name="Pfister S."/>
            <person name="Riley R."/>
            <person name="Sitrit Y."/>
            <person name="Stielow J.B."/>
            <person name="Szollosi G."/>
            <person name="Zifcakova L."/>
            <person name="Stursova M."/>
            <person name="Spatafora J.W."/>
            <person name="Tedersoo L."/>
            <person name="Vaario L.M."/>
            <person name="Yamada A."/>
            <person name="Yan M."/>
            <person name="Wang P."/>
            <person name="Xu J."/>
            <person name="Bruns T."/>
            <person name="Baldrian P."/>
            <person name="Vilgalys R."/>
            <person name="Dunand C."/>
            <person name="Henrissat B."/>
            <person name="Grigoriev I.V."/>
            <person name="Hibbett D."/>
            <person name="Nagy L.G."/>
            <person name="Martin F.M."/>
        </authorList>
    </citation>
    <scope>NUCLEOTIDE SEQUENCE</scope>
    <source>
        <strain evidence="14">UP504</strain>
    </source>
</reference>
<feature type="transmembrane region" description="Helical" evidence="12">
    <location>
        <begin position="224"/>
        <end position="243"/>
    </location>
</feature>
<keyword evidence="7 12" id="KW-1133">Transmembrane helix</keyword>
<keyword evidence="4" id="KW-0328">Glycosyltransferase</keyword>
<sequence length="1375" mass="152991">MDNPGYFSDSSRPGRSTNPRSPALDGRPPTTNPRPRRPSMPTSGPQNLGNVSFQEPERAWRSPPPHSQNDPRRNPRQASSQRADDRPRGPTADPWTDYSPSGFVRSEDPERPGRQAKPIMDPEAAANMFSGADFSRKKSLTRPDREKIEPGHRQWHYRNHAAGLDEEDEGAELRGLFKNIAPGPVDAWMIYCWFLTICIPPFILQSCGMRTPERQRAWREKMGLMSIILVFMAAVGFLTFGFTQTVCGKPPTRFQSGTIDTASVIIHGYDYDLSRFQHPYVAGIFTGKSNPLYEGNYHAAGMDLSFMFQYNAYACRSVITPANGSAITLTNGNLDWIFPCNMYNQYGTSPRNLTSYDNSTNCHIKSGTQASFKSLVHPSGQVYYTWDQVKNTSRNLAVYETAVLDLSLLNWLDTSLVQYPPLFDALKTQNGTFNQRDITMFMYRNKHQQIGQCLQQTIVVGYIDSKSIGCVASQVVLYVSLIFIIGVVGIRFGMAVLFGWFVSYKIGAFTRESYSQRMARAAEIENWTDHIYQPAPSQYRPSVAPPASGIGKGPSKPTQFLPTTSRFSKADAMRPSTTYGSPEVPYRRQAPSNYGGSKGHLAPSEHNFPGSRSSMSLPSYVDRNSSNCPFPLHNVIPQPPPDFEPFNFPLLHAICLVTAYSESLEGLRTTLDSLATTDYPNSHKVLMVIADGMVKGAGNDMTTPDIVLSMMKELVVPADEVEAHSYVSIADGHKRHNMARVYAGFYDYDDNTVEAGKQQRVPIVLVAKCGNPLEKDEPKPGNRGKRDSQMVLMAFLQKVMFDERMTTFEYEYFNSIWRCTGISPDRYEVVLCVDADTKVFPDSLTRMTACMVHDEDIMGVCGETKIANKSESWVTMIQVFEYYISHHLTKAFESMFGGVTCLPGCFSMYRIKSPKGSSGYWVPILANPDIVEHYSENIVDTLHKKNLLLLGEDRYLTTLMLKTFPKRKLIFCPQAVCKTIVPDTFRLLLVRDLCGTFCFSMQFVVGMELVGTLVLPAAIAFTMYLIIVTIIPGHSNTTLSLILLAIILGLPGLLIVITSRKIAYVGWMLAYLISLPIWNFVLPAYSFWHFDDFSWGQTRRVSGDGDGHLGDKEGEFDSSHIIMKRWAEFERERRGKSGIPKDSTFDVIRRRKDSRTTESVPVKVDRRYSVGSASVSESYTETVSASRHSQQPILPTVAAPRLPEYPHRTPSPSESSNRISRSGEGGDSSPPSDYAAIDDREPIIPRPSQQARASPSESSTYPQAVSYDQQPYTQDRDRGSLSVRPPVPPTGLPRPTHARGTSRGVTLSDPGVVPAGPESVRRVPRQGKRTSVGPPSIVQPQPQPRPGSRAPTRMSSGASGLPPGAAPPQYPKGGQ</sequence>
<evidence type="ECO:0000256" key="10">
    <source>
        <dbReference type="ARBA" id="ARBA00048014"/>
    </source>
</evidence>
<dbReference type="Gene3D" id="3.90.550.10">
    <property type="entry name" value="Spore Coat Polysaccharide Biosynthesis Protein SpsA, Chain A"/>
    <property type="match status" value="1"/>
</dbReference>
<dbReference type="Pfam" id="PF03142">
    <property type="entry name" value="Chitin_synth_2"/>
    <property type="match status" value="1"/>
</dbReference>
<dbReference type="InterPro" id="IPR054295">
    <property type="entry name" value="CHS4-like_dom"/>
</dbReference>
<feature type="region of interest" description="Disordered" evidence="11">
    <location>
        <begin position="1181"/>
        <end position="1375"/>
    </location>
</feature>
<dbReference type="PANTHER" id="PTHR22914:SF16">
    <property type="entry name" value="CHITIN SYNTHASE 3"/>
    <property type="match status" value="1"/>
</dbReference>
<feature type="region of interest" description="Disordered" evidence="11">
    <location>
        <begin position="1"/>
        <end position="122"/>
    </location>
</feature>
<evidence type="ECO:0000259" key="13">
    <source>
        <dbReference type="Pfam" id="PF22997"/>
    </source>
</evidence>
<dbReference type="SUPFAM" id="SSF53448">
    <property type="entry name" value="Nucleotide-diphospho-sugar transferases"/>
    <property type="match status" value="1"/>
</dbReference>
<evidence type="ECO:0000256" key="7">
    <source>
        <dbReference type="ARBA" id="ARBA00022989"/>
    </source>
</evidence>
<evidence type="ECO:0000256" key="9">
    <source>
        <dbReference type="ARBA" id="ARBA00023180"/>
    </source>
</evidence>
<feature type="transmembrane region" description="Helical" evidence="12">
    <location>
        <begin position="475"/>
        <end position="502"/>
    </location>
</feature>
<evidence type="ECO:0000256" key="12">
    <source>
        <dbReference type="SAM" id="Phobius"/>
    </source>
</evidence>
<proteinExistence type="predicted"/>
<evidence type="ECO:0000256" key="3">
    <source>
        <dbReference type="ARBA" id="ARBA00022475"/>
    </source>
</evidence>
<comment type="subcellular location">
    <subcellularLocation>
        <location evidence="1">Cell membrane</location>
        <topology evidence="1">Multi-pass membrane protein</topology>
    </subcellularLocation>
</comment>
<name>A0A9P6B2M2_9AGAM</name>
<dbReference type="GO" id="GO:0004100">
    <property type="term" value="F:chitin synthase activity"/>
    <property type="evidence" value="ECO:0007669"/>
    <property type="project" value="UniProtKB-EC"/>
</dbReference>
<feature type="transmembrane region" description="Helical" evidence="12">
    <location>
        <begin position="1009"/>
        <end position="1031"/>
    </location>
</feature>
<dbReference type="OrthoDB" id="370884at2759"/>
<keyword evidence="3" id="KW-1003">Cell membrane</keyword>
<evidence type="ECO:0000256" key="2">
    <source>
        <dbReference type="ARBA" id="ARBA00012543"/>
    </source>
</evidence>
<feature type="compositionally biased region" description="Polar residues" evidence="11">
    <location>
        <begin position="1247"/>
        <end position="1273"/>
    </location>
</feature>
<protein>
    <recommendedName>
        <fullName evidence="2">chitin synthase</fullName>
        <ecNumber evidence="2">2.4.1.16</ecNumber>
    </recommendedName>
</protein>
<dbReference type="GO" id="GO:0005886">
    <property type="term" value="C:plasma membrane"/>
    <property type="evidence" value="ECO:0007669"/>
    <property type="project" value="UniProtKB-SubCell"/>
</dbReference>
<dbReference type="GO" id="GO:0030428">
    <property type="term" value="C:cell septum"/>
    <property type="evidence" value="ECO:0007669"/>
    <property type="project" value="TreeGrafter"/>
</dbReference>
<evidence type="ECO:0000256" key="1">
    <source>
        <dbReference type="ARBA" id="ARBA00004651"/>
    </source>
</evidence>
<evidence type="ECO:0000313" key="14">
    <source>
        <dbReference type="EMBL" id="KAF9516588.1"/>
    </source>
</evidence>
<feature type="compositionally biased region" description="Polar residues" evidence="11">
    <location>
        <begin position="1181"/>
        <end position="1193"/>
    </location>
</feature>
<comment type="caution">
    <text evidence="14">The sequence shown here is derived from an EMBL/GenBank/DDBJ whole genome shotgun (WGS) entry which is preliminary data.</text>
</comment>
<feature type="region of interest" description="Disordered" evidence="11">
    <location>
        <begin position="570"/>
        <end position="617"/>
    </location>
</feature>
<dbReference type="InterPro" id="IPR029044">
    <property type="entry name" value="Nucleotide-diphossugar_trans"/>
</dbReference>
<dbReference type="InterPro" id="IPR004835">
    <property type="entry name" value="Chitin_synth"/>
</dbReference>
<organism evidence="14 15">
    <name type="scientific">Hydnum rufescens UP504</name>
    <dbReference type="NCBI Taxonomy" id="1448309"/>
    <lineage>
        <taxon>Eukaryota</taxon>
        <taxon>Fungi</taxon>
        <taxon>Dikarya</taxon>
        <taxon>Basidiomycota</taxon>
        <taxon>Agaricomycotina</taxon>
        <taxon>Agaricomycetes</taxon>
        <taxon>Cantharellales</taxon>
        <taxon>Hydnaceae</taxon>
        <taxon>Hydnum</taxon>
    </lineage>
</organism>
<feature type="transmembrane region" description="Helical" evidence="12">
    <location>
        <begin position="1069"/>
        <end position="1088"/>
    </location>
</feature>
<evidence type="ECO:0000256" key="6">
    <source>
        <dbReference type="ARBA" id="ARBA00022692"/>
    </source>
</evidence>
<feature type="compositionally biased region" description="Low complexity" evidence="11">
    <location>
        <begin position="1210"/>
        <end position="1233"/>
    </location>
</feature>
<keyword evidence="8 12" id="KW-0472">Membrane</keyword>
<feature type="compositionally biased region" description="Polar residues" evidence="11">
    <location>
        <begin position="8"/>
        <end position="20"/>
    </location>
</feature>
<keyword evidence="5" id="KW-0808">Transferase</keyword>
<evidence type="ECO:0000313" key="15">
    <source>
        <dbReference type="Proteomes" id="UP000886523"/>
    </source>
</evidence>
<feature type="transmembrane region" description="Helical" evidence="12">
    <location>
        <begin position="1037"/>
        <end position="1057"/>
    </location>
</feature>
<dbReference type="GO" id="GO:0006031">
    <property type="term" value="P:chitin biosynthetic process"/>
    <property type="evidence" value="ECO:0007669"/>
    <property type="project" value="TreeGrafter"/>
</dbReference>
<feature type="compositionally biased region" description="Pro residues" evidence="11">
    <location>
        <begin position="1364"/>
        <end position="1375"/>
    </location>
</feature>
<dbReference type="CDD" id="cd04190">
    <property type="entry name" value="Chitin_synth_C"/>
    <property type="match status" value="1"/>
</dbReference>
<feature type="domain" description="Chitin synthase 4-like" evidence="13">
    <location>
        <begin position="382"/>
        <end position="462"/>
    </location>
</feature>
<dbReference type="EMBL" id="MU128938">
    <property type="protein sequence ID" value="KAF9516588.1"/>
    <property type="molecule type" value="Genomic_DNA"/>
</dbReference>
<feature type="transmembrane region" description="Helical" evidence="12">
    <location>
        <begin position="187"/>
        <end position="204"/>
    </location>
</feature>
<dbReference type="PANTHER" id="PTHR22914">
    <property type="entry name" value="CHITIN SYNTHASE"/>
    <property type="match status" value="1"/>
</dbReference>
<keyword evidence="6 12" id="KW-0812">Transmembrane</keyword>
<evidence type="ECO:0000256" key="5">
    <source>
        <dbReference type="ARBA" id="ARBA00022679"/>
    </source>
</evidence>
<evidence type="ECO:0000256" key="4">
    <source>
        <dbReference type="ARBA" id="ARBA00022676"/>
    </source>
</evidence>
<dbReference type="Pfam" id="PF22997">
    <property type="entry name" value="CHS4"/>
    <property type="match status" value="1"/>
</dbReference>
<keyword evidence="9" id="KW-0325">Glycoprotein</keyword>